<dbReference type="AlphaFoldDB" id="A0A0L0JLJ0"/>
<accession>A0A0L0JLJ0</accession>
<reference evidence="3" key="1">
    <citation type="submission" date="2014-07" db="EMBL/GenBank/DDBJ databases">
        <title>Genome sequencing of plant-pathogenic Streptomyces species.</title>
        <authorList>
            <person name="Harrison J."/>
            <person name="Sapp M."/>
            <person name="Thwaites R."/>
            <person name="Studholme D.J."/>
        </authorList>
    </citation>
    <scope>NUCLEOTIDE SEQUENCE [LARGE SCALE GENOMIC DNA]</scope>
    <source>
        <strain evidence="3">NCPPB 4445</strain>
    </source>
</reference>
<proteinExistence type="predicted"/>
<feature type="region of interest" description="Disordered" evidence="1">
    <location>
        <begin position="14"/>
        <end position="33"/>
    </location>
</feature>
<organism evidence="2 3">
    <name type="scientific">Streptomyces acidiscabies</name>
    <dbReference type="NCBI Taxonomy" id="42234"/>
    <lineage>
        <taxon>Bacteria</taxon>
        <taxon>Bacillati</taxon>
        <taxon>Actinomycetota</taxon>
        <taxon>Actinomycetes</taxon>
        <taxon>Kitasatosporales</taxon>
        <taxon>Streptomycetaceae</taxon>
        <taxon>Streptomyces</taxon>
    </lineage>
</organism>
<evidence type="ECO:0000256" key="1">
    <source>
        <dbReference type="SAM" id="MobiDB-lite"/>
    </source>
</evidence>
<dbReference type="EMBL" id="JPPY01000213">
    <property type="protein sequence ID" value="KND26260.1"/>
    <property type="molecule type" value="Genomic_DNA"/>
</dbReference>
<sequence length="64" mass="6955">MEVTATRLRLLVTDNGCGPTRTRRSGPTNLHTRATELGGTLTRTPRRPTGTILEWTVPLPADNG</sequence>
<gene>
    <name evidence="2" type="ORF">IQ63_37485</name>
</gene>
<dbReference type="Gene3D" id="3.30.565.10">
    <property type="entry name" value="Histidine kinase-like ATPase, C-terminal domain"/>
    <property type="match status" value="1"/>
</dbReference>
<evidence type="ECO:0000313" key="3">
    <source>
        <dbReference type="Proteomes" id="UP000037151"/>
    </source>
</evidence>
<dbReference type="PATRIC" id="fig|42234.21.peg.7716"/>
<dbReference type="OrthoDB" id="9994438at2"/>
<dbReference type="InterPro" id="IPR036890">
    <property type="entry name" value="HATPase_C_sf"/>
</dbReference>
<evidence type="ECO:0000313" key="2">
    <source>
        <dbReference type="EMBL" id="KND26260.1"/>
    </source>
</evidence>
<dbReference type="RefSeq" id="WP_050374593.1">
    <property type="nucleotide sequence ID" value="NZ_KQ257834.1"/>
</dbReference>
<dbReference type="Proteomes" id="UP000037151">
    <property type="component" value="Unassembled WGS sequence"/>
</dbReference>
<name>A0A0L0JLJ0_9ACTN</name>
<comment type="caution">
    <text evidence="2">The sequence shown here is derived from an EMBL/GenBank/DDBJ whole genome shotgun (WGS) entry which is preliminary data.</text>
</comment>
<dbReference type="SUPFAM" id="SSF55874">
    <property type="entry name" value="ATPase domain of HSP90 chaperone/DNA topoisomerase II/histidine kinase"/>
    <property type="match status" value="1"/>
</dbReference>
<protein>
    <submittedName>
        <fullName evidence="2">Uncharacterized protein</fullName>
    </submittedName>
</protein>